<feature type="transmembrane region" description="Helical" evidence="7">
    <location>
        <begin position="65"/>
        <end position="82"/>
    </location>
</feature>
<feature type="domain" description="Mechanosensitive ion channel transmembrane helices 2/3" evidence="10">
    <location>
        <begin position="137"/>
        <end position="178"/>
    </location>
</feature>
<dbReference type="SUPFAM" id="SSF82861">
    <property type="entry name" value="Mechanosensitive channel protein MscS (YggB), transmembrane region"/>
    <property type="match status" value="1"/>
</dbReference>
<feature type="transmembrane region" description="Helical" evidence="7">
    <location>
        <begin position="88"/>
        <end position="109"/>
    </location>
</feature>
<dbReference type="Pfam" id="PF21088">
    <property type="entry name" value="MS_channel_1st"/>
    <property type="match status" value="1"/>
</dbReference>
<organism evidence="11 12">
    <name type="scientific">Aquibacillus albus</name>
    <dbReference type="NCBI Taxonomy" id="1168171"/>
    <lineage>
        <taxon>Bacteria</taxon>
        <taxon>Bacillati</taxon>
        <taxon>Bacillota</taxon>
        <taxon>Bacilli</taxon>
        <taxon>Bacillales</taxon>
        <taxon>Bacillaceae</taxon>
        <taxon>Aquibacillus</taxon>
    </lineage>
</organism>
<name>A0ABS2N547_9BACI</name>
<sequence length="366" mass="41701">MFDWIPISYETLIDIGISIGVFLVFLIFRKIFAKYVFHLILKISKKTPTDFFSNVCLAFEHPIRWIFLIIGIYVAVGYFPYLEQSNEVFRQCIRSGIIAMIAWGLYNLSSSSSLLFTNINERTNIKIDPILIPFLSKTIRFVIIAISFSIIAQEFDYDVNGFVAGLGLGGLAFALAAKDAIGNLFGGIIIITEKPFSIGNWIKTPSVEGIVEDINFRSTKIRTFDQALVTVPNATLANENIINWSEMGKRRITFHLGVTYDTPKSKLESTVKKVEELLTNHPDVHPETIFVHFDRYNDSSLDIFLYFFTNTTVWAEYLKIKEEINFSIMEILEDEGVSIAFPSRSLYFQKQEEDISRPGPMLDGDN</sequence>
<dbReference type="InterPro" id="IPR006685">
    <property type="entry name" value="MscS_channel_2nd"/>
</dbReference>
<dbReference type="InterPro" id="IPR010920">
    <property type="entry name" value="LSM_dom_sf"/>
</dbReference>
<dbReference type="PANTHER" id="PTHR43634:SF2">
    <property type="entry name" value="LOW CONDUCTANCE MECHANOSENSITIVE CHANNEL YNAI"/>
    <property type="match status" value="1"/>
</dbReference>
<keyword evidence="3" id="KW-1003">Cell membrane</keyword>
<evidence type="ECO:0000313" key="12">
    <source>
        <dbReference type="Proteomes" id="UP001296943"/>
    </source>
</evidence>
<comment type="caution">
    <text evidence="11">The sequence shown here is derived from an EMBL/GenBank/DDBJ whole genome shotgun (WGS) entry which is preliminary data.</text>
</comment>
<accession>A0ABS2N547</accession>
<comment type="subcellular location">
    <subcellularLocation>
        <location evidence="1">Cell membrane</location>
        <topology evidence="1">Multi-pass membrane protein</topology>
    </subcellularLocation>
</comment>
<evidence type="ECO:0000256" key="2">
    <source>
        <dbReference type="ARBA" id="ARBA00008017"/>
    </source>
</evidence>
<dbReference type="InterPro" id="IPR049278">
    <property type="entry name" value="MS_channel_C"/>
</dbReference>
<evidence type="ECO:0000256" key="5">
    <source>
        <dbReference type="ARBA" id="ARBA00022989"/>
    </source>
</evidence>
<dbReference type="SUPFAM" id="SSF50182">
    <property type="entry name" value="Sm-like ribonucleoproteins"/>
    <property type="match status" value="1"/>
</dbReference>
<dbReference type="InterPro" id="IPR023408">
    <property type="entry name" value="MscS_beta-dom_sf"/>
</dbReference>
<dbReference type="InterPro" id="IPR011066">
    <property type="entry name" value="MscS_channel_C_sf"/>
</dbReference>
<evidence type="ECO:0000256" key="1">
    <source>
        <dbReference type="ARBA" id="ARBA00004651"/>
    </source>
</evidence>
<dbReference type="Gene3D" id="2.30.30.60">
    <property type="match status" value="1"/>
</dbReference>
<proteinExistence type="inferred from homology"/>
<dbReference type="Pfam" id="PF21082">
    <property type="entry name" value="MS_channel_3rd"/>
    <property type="match status" value="1"/>
</dbReference>
<feature type="transmembrane region" description="Helical" evidence="7">
    <location>
        <begin position="159"/>
        <end position="177"/>
    </location>
</feature>
<dbReference type="Proteomes" id="UP001296943">
    <property type="component" value="Unassembled WGS sequence"/>
</dbReference>
<dbReference type="InterPro" id="IPR006686">
    <property type="entry name" value="MscS_channel_CS"/>
</dbReference>
<reference evidence="11 12" key="1">
    <citation type="submission" date="2021-01" db="EMBL/GenBank/DDBJ databases">
        <title>Genomic Encyclopedia of Type Strains, Phase IV (KMG-IV): sequencing the most valuable type-strain genomes for metagenomic binning, comparative biology and taxonomic classification.</title>
        <authorList>
            <person name="Goeker M."/>
        </authorList>
    </citation>
    <scope>NUCLEOTIDE SEQUENCE [LARGE SCALE GENOMIC DNA]</scope>
    <source>
        <strain evidence="11 12">DSM 23711</strain>
    </source>
</reference>
<dbReference type="InterPro" id="IPR049142">
    <property type="entry name" value="MS_channel_1st"/>
</dbReference>
<evidence type="ECO:0000313" key="11">
    <source>
        <dbReference type="EMBL" id="MBM7573239.1"/>
    </source>
</evidence>
<dbReference type="Pfam" id="PF00924">
    <property type="entry name" value="MS_channel_2nd"/>
    <property type="match status" value="1"/>
</dbReference>
<dbReference type="RefSeq" id="WP_204501901.1">
    <property type="nucleotide sequence ID" value="NZ_JAFBDR010000029.1"/>
</dbReference>
<evidence type="ECO:0000259" key="8">
    <source>
        <dbReference type="Pfam" id="PF00924"/>
    </source>
</evidence>
<evidence type="ECO:0000256" key="7">
    <source>
        <dbReference type="SAM" id="Phobius"/>
    </source>
</evidence>
<keyword evidence="12" id="KW-1185">Reference proteome</keyword>
<feature type="domain" description="Mechanosensitive ion channel MscS" evidence="8">
    <location>
        <begin position="179"/>
        <end position="245"/>
    </location>
</feature>
<dbReference type="PANTHER" id="PTHR43634">
    <property type="entry name" value="OW CONDUCTANCE MECHANOSENSITIVE CHANNEL"/>
    <property type="match status" value="1"/>
</dbReference>
<keyword evidence="6 7" id="KW-0472">Membrane</keyword>
<dbReference type="Gene3D" id="1.10.287.1260">
    <property type="match status" value="1"/>
</dbReference>
<keyword evidence="5 7" id="KW-1133">Transmembrane helix</keyword>
<evidence type="ECO:0000259" key="9">
    <source>
        <dbReference type="Pfam" id="PF21082"/>
    </source>
</evidence>
<dbReference type="PROSITE" id="PS01246">
    <property type="entry name" value="UPF0003"/>
    <property type="match status" value="1"/>
</dbReference>
<evidence type="ECO:0000256" key="4">
    <source>
        <dbReference type="ARBA" id="ARBA00022692"/>
    </source>
</evidence>
<feature type="transmembrane region" description="Helical" evidence="7">
    <location>
        <begin position="130"/>
        <end position="153"/>
    </location>
</feature>
<evidence type="ECO:0000256" key="6">
    <source>
        <dbReference type="ARBA" id="ARBA00023136"/>
    </source>
</evidence>
<dbReference type="InterPro" id="IPR045042">
    <property type="entry name" value="YnaI-like"/>
</dbReference>
<gene>
    <name evidence="11" type="ORF">JOC48_003791</name>
</gene>
<comment type="similarity">
    <text evidence="2">Belongs to the MscS (TC 1.A.23) family.</text>
</comment>
<protein>
    <submittedName>
        <fullName evidence="11">MscS family membrane protein</fullName>
    </submittedName>
</protein>
<feature type="transmembrane region" description="Helical" evidence="7">
    <location>
        <begin position="12"/>
        <end position="32"/>
    </location>
</feature>
<dbReference type="EMBL" id="JAFBDR010000029">
    <property type="protein sequence ID" value="MBM7573239.1"/>
    <property type="molecule type" value="Genomic_DNA"/>
</dbReference>
<evidence type="ECO:0000259" key="10">
    <source>
        <dbReference type="Pfam" id="PF21088"/>
    </source>
</evidence>
<dbReference type="SUPFAM" id="SSF82689">
    <property type="entry name" value="Mechanosensitive channel protein MscS (YggB), C-terminal domain"/>
    <property type="match status" value="1"/>
</dbReference>
<keyword evidence="4 7" id="KW-0812">Transmembrane</keyword>
<dbReference type="Gene3D" id="3.30.70.100">
    <property type="match status" value="1"/>
</dbReference>
<dbReference type="InterPro" id="IPR011014">
    <property type="entry name" value="MscS_channel_TM-2"/>
</dbReference>
<evidence type="ECO:0000256" key="3">
    <source>
        <dbReference type="ARBA" id="ARBA00022475"/>
    </source>
</evidence>
<feature type="domain" description="Mechanosensitive ion channel MscS C-terminal" evidence="9">
    <location>
        <begin position="252"/>
        <end position="339"/>
    </location>
</feature>